<dbReference type="CDD" id="cd09272">
    <property type="entry name" value="RNase_HI_RT_Ty1"/>
    <property type="match status" value="1"/>
</dbReference>
<dbReference type="InterPro" id="IPR043502">
    <property type="entry name" value="DNA/RNA_pol_sf"/>
</dbReference>
<dbReference type="InterPro" id="IPR013103">
    <property type="entry name" value="RVT_2"/>
</dbReference>
<organism evidence="2">
    <name type="scientific">Nicotiana tabacum</name>
    <name type="common">Common tobacco</name>
    <dbReference type="NCBI Taxonomy" id="4097"/>
    <lineage>
        <taxon>Eukaryota</taxon>
        <taxon>Viridiplantae</taxon>
        <taxon>Streptophyta</taxon>
        <taxon>Embryophyta</taxon>
        <taxon>Tracheophyta</taxon>
        <taxon>Spermatophyta</taxon>
        <taxon>Magnoliopsida</taxon>
        <taxon>eudicotyledons</taxon>
        <taxon>Gunneridae</taxon>
        <taxon>Pentapetalae</taxon>
        <taxon>asterids</taxon>
        <taxon>lamiids</taxon>
        <taxon>Solanales</taxon>
        <taxon>Solanaceae</taxon>
        <taxon>Nicotianoideae</taxon>
        <taxon>Nicotianeae</taxon>
        <taxon>Nicotiana</taxon>
    </lineage>
</organism>
<dbReference type="AlphaFoldDB" id="A0A1S4BD76"/>
<evidence type="ECO:0000259" key="1">
    <source>
        <dbReference type="Pfam" id="PF07727"/>
    </source>
</evidence>
<reference evidence="2" key="1">
    <citation type="submission" date="2025-08" db="UniProtKB">
        <authorList>
            <consortium name="RefSeq"/>
        </authorList>
    </citation>
    <scope>IDENTIFICATION</scope>
</reference>
<dbReference type="PANTHER" id="PTHR11439:SF447">
    <property type="entry name" value="REVERSE TRANSCRIPTASE TY1_COPIA-TYPE DOMAIN-CONTAINING PROTEIN"/>
    <property type="match status" value="1"/>
</dbReference>
<dbReference type="PANTHER" id="PTHR11439">
    <property type="entry name" value="GAG-POL-RELATED RETROTRANSPOSON"/>
    <property type="match status" value="1"/>
</dbReference>
<dbReference type="OrthoDB" id="414945at2759"/>
<dbReference type="PaxDb" id="4097-A0A1S4BD76"/>
<dbReference type="KEGG" id="nta:107807077"/>
<accession>A0A1S4BD76</accession>
<dbReference type="STRING" id="4097.A0A1S4BD76"/>
<dbReference type="SUPFAM" id="SSF56672">
    <property type="entry name" value="DNA/RNA polymerases"/>
    <property type="match status" value="1"/>
</dbReference>
<gene>
    <name evidence="2" type="primary">LOC107807077</name>
</gene>
<feature type="domain" description="Reverse transcriptase Ty1/copia-type" evidence="1">
    <location>
        <begin position="10"/>
        <end position="83"/>
    </location>
</feature>
<protein>
    <submittedName>
        <fullName evidence="2">Uncharacterized mitochondrial protein AtMg00810-like</fullName>
    </submittedName>
</protein>
<evidence type="ECO:0000313" key="2">
    <source>
        <dbReference type="RefSeq" id="XP_016486849.1"/>
    </source>
</evidence>
<dbReference type="RefSeq" id="XP_016486849.1">
    <property type="nucleotide sequence ID" value="XM_016631363.1"/>
</dbReference>
<sequence length="276" mass="31152">MASNKQADSDDVIITGTDLSEITQLKCFLHNQFKIKDLGKLYYFLGLEVLYTGNGVIISQSKFALDSLKEYDCLSYSSISTPLDPNEKLRAKEGAALPDPTYYRKLVGKLNFLTNTKLDIAFSVHHLSQIMQDPREPHLKAVFHLLRYLKNDPTLGIFLSNDSDCSLKGYCDSDWAACPDSRRLFDELNIPYPKPVSVFCDSQSALHMARNPVFHERTKHIEVDCHFVRDKLQEKLISLHHVDTGAQLADVLTKALTRVKHSTILNKLGVKTSPPT</sequence>
<name>A0A1S4BD76_TOBAC</name>
<dbReference type="Pfam" id="PF07727">
    <property type="entry name" value="RVT_2"/>
    <property type="match status" value="1"/>
</dbReference>
<proteinExistence type="predicted"/>